<gene>
    <name evidence="1" type="ORF">METZ01_LOCUS149881</name>
</gene>
<protein>
    <submittedName>
        <fullName evidence="1">Uncharacterized protein</fullName>
    </submittedName>
</protein>
<proteinExistence type="predicted"/>
<name>A0A382A7J3_9ZZZZ</name>
<sequence>MLGYVSCLAEKAILKLVEEYRWGEEPGIAVIQRT</sequence>
<dbReference type="EMBL" id="UINC01024077">
    <property type="protein sequence ID" value="SVA97027.1"/>
    <property type="molecule type" value="Genomic_DNA"/>
</dbReference>
<accession>A0A382A7J3</accession>
<organism evidence="1">
    <name type="scientific">marine metagenome</name>
    <dbReference type="NCBI Taxonomy" id="408172"/>
    <lineage>
        <taxon>unclassified sequences</taxon>
        <taxon>metagenomes</taxon>
        <taxon>ecological metagenomes</taxon>
    </lineage>
</organism>
<reference evidence="1" key="1">
    <citation type="submission" date="2018-05" db="EMBL/GenBank/DDBJ databases">
        <authorList>
            <person name="Lanie J.A."/>
            <person name="Ng W.-L."/>
            <person name="Kazmierczak K.M."/>
            <person name="Andrzejewski T.M."/>
            <person name="Davidsen T.M."/>
            <person name="Wayne K.J."/>
            <person name="Tettelin H."/>
            <person name="Glass J.I."/>
            <person name="Rusch D."/>
            <person name="Podicherti R."/>
            <person name="Tsui H.-C.T."/>
            <person name="Winkler M.E."/>
        </authorList>
    </citation>
    <scope>NUCLEOTIDE SEQUENCE</scope>
</reference>
<evidence type="ECO:0000313" key="1">
    <source>
        <dbReference type="EMBL" id="SVA97027.1"/>
    </source>
</evidence>
<dbReference type="AlphaFoldDB" id="A0A382A7J3"/>
<feature type="non-terminal residue" evidence="1">
    <location>
        <position position="34"/>
    </location>
</feature>